<keyword evidence="1" id="KW-0472">Membrane</keyword>
<dbReference type="HOGENOM" id="CLU_672011_0_0_6"/>
<dbReference type="CDD" id="cd02440">
    <property type="entry name" value="AdoMet_MTases"/>
    <property type="match status" value="1"/>
</dbReference>
<name>R8AZ73_9GAMM</name>
<feature type="transmembrane region" description="Helical" evidence="1">
    <location>
        <begin position="373"/>
        <end position="392"/>
    </location>
</feature>
<comment type="caution">
    <text evidence="3">The sequence shown here is derived from an EMBL/GenBank/DDBJ whole genome shotgun (WGS) entry which is preliminary data.</text>
</comment>
<dbReference type="EMBL" id="ASAD01000014">
    <property type="protein sequence ID" value="EON91636.1"/>
    <property type="molecule type" value="Genomic_DNA"/>
</dbReference>
<dbReference type="Proteomes" id="UP000016540">
    <property type="component" value="Unassembled WGS sequence"/>
</dbReference>
<feature type="domain" description="Methyltransferase" evidence="2">
    <location>
        <begin position="75"/>
        <end position="219"/>
    </location>
</feature>
<dbReference type="eggNOG" id="COG2226">
    <property type="taxonomic scope" value="Bacteria"/>
</dbReference>
<dbReference type="OrthoDB" id="9772751at2"/>
<keyword evidence="1" id="KW-0812">Transmembrane</keyword>
<dbReference type="PANTHER" id="PTHR43591">
    <property type="entry name" value="METHYLTRANSFERASE"/>
    <property type="match status" value="1"/>
</dbReference>
<dbReference type="PATRIC" id="fig|1318628.3.peg.2603"/>
<dbReference type="RefSeq" id="WP_012138701.1">
    <property type="nucleotide sequence ID" value="NZ_KE007326.1"/>
</dbReference>
<evidence type="ECO:0000256" key="1">
    <source>
        <dbReference type="SAM" id="Phobius"/>
    </source>
</evidence>
<accession>R8AZ73</accession>
<dbReference type="AlphaFoldDB" id="R8AZ73"/>
<proteinExistence type="predicted"/>
<protein>
    <submittedName>
        <fullName evidence="3">Methyltransferase type 11</fullName>
    </submittedName>
</protein>
<keyword evidence="4" id="KW-1185">Reference proteome</keyword>
<dbReference type="Pfam" id="PF13847">
    <property type="entry name" value="Methyltransf_31"/>
    <property type="match status" value="1"/>
</dbReference>
<feature type="transmembrane region" description="Helical" evidence="1">
    <location>
        <begin position="349"/>
        <end position="367"/>
    </location>
</feature>
<dbReference type="GO" id="GO:0008168">
    <property type="term" value="F:methyltransferase activity"/>
    <property type="evidence" value="ECO:0007669"/>
    <property type="project" value="UniProtKB-KW"/>
</dbReference>
<dbReference type="InterPro" id="IPR025714">
    <property type="entry name" value="Methyltranfer_dom"/>
</dbReference>
<sequence length="406" mass="44279">MVAILGFSREQITSAVQDMYTRVAEAPQSRFHFPVGYEALNALDYPVDQIEQLPEDIAASFAGVGYPFNGNAIRPGDTTLDLGAGAGNDSFLAHSLTGPNGRVISLDLTSAMTRKLRQRADEEGTTIDVIQANAEHLPFASASIDSITSNGALNLVPDKRRAVTEMFRILKPGGRLQLADVVIDRPVTVDCDSDPRLWVECVVGATVEENLLAMLEDAGFEDIRIVRSIDYFAHSPSRQTREVAQSFGARSVEIAARRGSRAPGRLRQWMRRSHPRRWLTALGKRGFLGVSALGLALLTCYGLLAATVLLATLGVQLTLNIQLWSGGIGLFTALTVLAVAVGKRRHHQLAPTWTALAGACLVFFTLFVDYWIAVELAGFIMLTGAAIWDLVLRRRDEARRLGLTHS</sequence>
<dbReference type="STRING" id="1318628.MARLIPOL_13029"/>
<dbReference type="GO" id="GO:0032259">
    <property type="term" value="P:methylation"/>
    <property type="evidence" value="ECO:0007669"/>
    <property type="project" value="UniProtKB-KW"/>
</dbReference>
<dbReference type="PANTHER" id="PTHR43591:SF24">
    <property type="entry name" value="2-METHOXY-6-POLYPRENYL-1,4-BENZOQUINOL METHYLASE, MITOCHONDRIAL"/>
    <property type="match status" value="1"/>
</dbReference>
<gene>
    <name evidence="3" type="ORF">MARLIPOL_13029</name>
</gene>
<feature type="transmembrane region" description="Helical" evidence="1">
    <location>
        <begin position="286"/>
        <end position="315"/>
    </location>
</feature>
<dbReference type="InterPro" id="IPR029063">
    <property type="entry name" value="SAM-dependent_MTases_sf"/>
</dbReference>
<keyword evidence="1" id="KW-1133">Transmembrane helix</keyword>
<evidence type="ECO:0000259" key="2">
    <source>
        <dbReference type="Pfam" id="PF13847"/>
    </source>
</evidence>
<dbReference type="Gene3D" id="3.40.50.150">
    <property type="entry name" value="Vaccinia Virus protein VP39"/>
    <property type="match status" value="1"/>
</dbReference>
<dbReference type="SUPFAM" id="SSF53335">
    <property type="entry name" value="S-adenosyl-L-methionine-dependent methyltransferases"/>
    <property type="match status" value="1"/>
</dbReference>
<evidence type="ECO:0000313" key="4">
    <source>
        <dbReference type="Proteomes" id="UP000016540"/>
    </source>
</evidence>
<keyword evidence="3" id="KW-0489">Methyltransferase</keyword>
<evidence type="ECO:0000313" key="3">
    <source>
        <dbReference type="EMBL" id="EON91636.1"/>
    </source>
</evidence>
<organism evidence="3 4">
    <name type="scientific">Marinobacter lipolyticus SM19</name>
    <dbReference type="NCBI Taxonomy" id="1318628"/>
    <lineage>
        <taxon>Bacteria</taxon>
        <taxon>Pseudomonadati</taxon>
        <taxon>Pseudomonadota</taxon>
        <taxon>Gammaproteobacteria</taxon>
        <taxon>Pseudomonadales</taxon>
        <taxon>Marinobacteraceae</taxon>
        <taxon>Marinobacter</taxon>
    </lineage>
</organism>
<feature type="transmembrane region" description="Helical" evidence="1">
    <location>
        <begin position="321"/>
        <end position="342"/>
    </location>
</feature>
<keyword evidence="3" id="KW-0808">Transferase</keyword>
<reference evidence="3 4" key="1">
    <citation type="journal article" date="2013" name="Genome Announc.">
        <title>Draft Genome Sequence of the Moderately Halophilic Bacterium Marinobacter lipolyticus Strain SM19.</title>
        <authorList>
            <person name="Papke R.T."/>
            <person name="de la Haba R.R."/>
            <person name="Infante-Dominguez C."/>
            <person name="Perez D."/>
            <person name="Sanchez-Porro C."/>
            <person name="Lapierre P."/>
            <person name="Ventosa A."/>
        </authorList>
    </citation>
    <scope>NUCLEOTIDE SEQUENCE [LARGE SCALE GENOMIC DNA]</scope>
    <source>
        <strain evidence="3 4">SM19</strain>
    </source>
</reference>